<sequence length="555" mass="57183">MGTTTTRHRQDRAADPVLEDRPDRPTTGTGTLVRLMLRRDRIKLPAWVGGLGLFMVYLGAALPQLAPTETDLAAVTPMVQQPVGRLFTGPAYGMEDPTHASFFAAGYLLYLLLLAALMNIMLVTRHTRLEEQSGRSELVRADVVGRQAPLTAALVVAVVTNLLAAVVVGALAVANGWPVAGSVVVASAVALVGLAFAGITAAAAQLSAYSRGAAGLAGLVLGAAFALRALGDMVAVGGSALSWTSPLGWAAQSAPYVLDRWAPLLLLLALAAATTVLAYALQGRRDLGAGLLPPRRGHERGGPSLGTPWGLALRLQRGPLLAWGSAAVFLGVIDGAFTQVMLDSADALPAEMQAMFGAEQMTLGYIAFLSVFSAMLASAYVVYAVQSLRAEEAAGRAELVLATPTSRAAWAGAHLAVVALWAALIMLVTGFLTGAAAAAVTGDESLTWDSTLAHLNLVPAVLAVLGLVALLHGWAPVLLAPVGWAMVGLVVFAGTFAALLDVPQAVVDLSPLSHPAQVPVEAVELTPLLVLLGLAALGVGLGLVGLRRREVAGRS</sequence>
<feature type="transmembrane region" description="Helical" evidence="2">
    <location>
        <begin position="150"/>
        <end position="173"/>
    </location>
</feature>
<keyword evidence="4" id="KW-1185">Reference proteome</keyword>
<dbReference type="Proteomes" id="UP001589613">
    <property type="component" value="Unassembled WGS sequence"/>
</dbReference>
<evidence type="ECO:0000256" key="2">
    <source>
        <dbReference type="SAM" id="Phobius"/>
    </source>
</evidence>
<name>A0ABV5UZN6_9MICO</name>
<organism evidence="3 4">
    <name type="scientific">Ornithinimicrobium kibberense</name>
    <dbReference type="NCBI Taxonomy" id="282060"/>
    <lineage>
        <taxon>Bacteria</taxon>
        <taxon>Bacillati</taxon>
        <taxon>Actinomycetota</taxon>
        <taxon>Actinomycetes</taxon>
        <taxon>Micrococcales</taxon>
        <taxon>Ornithinimicrobiaceae</taxon>
        <taxon>Ornithinimicrobium</taxon>
    </lineage>
</organism>
<feature type="transmembrane region" description="Helical" evidence="2">
    <location>
        <begin position="525"/>
        <end position="546"/>
    </location>
</feature>
<dbReference type="RefSeq" id="WP_141337324.1">
    <property type="nucleotide sequence ID" value="NZ_JBHMAX010000006.1"/>
</dbReference>
<feature type="transmembrane region" description="Helical" evidence="2">
    <location>
        <begin position="44"/>
        <end position="62"/>
    </location>
</feature>
<keyword evidence="2" id="KW-1133">Transmembrane helix</keyword>
<feature type="transmembrane region" description="Helical" evidence="2">
    <location>
        <begin position="261"/>
        <end position="281"/>
    </location>
</feature>
<feature type="transmembrane region" description="Helical" evidence="2">
    <location>
        <begin position="362"/>
        <end position="383"/>
    </location>
</feature>
<feature type="transmembrane region" description="Helical" evidence="2">
    <location>
        <begin position="179"/>
        <end position="204"/>
    </location>
</feature>
<keyword evidence="2" id="KW-0812">Transmembrane</keyword>
<feature type="transmembrane region" description="Helical" evidence="2">
    <location>
        <begin position="415"/>
        <end position="440"/>
    </location>
</feature>
<gene>
    <name evidence="3" type="ORF">ACFFN0_03030</name>
</gene>
<reference evidence="3 4" key="1">
    <citation type="submission" date="2024-09" db="EMBL/GenBank/DDBJ databases">
        <authorList>
            <person name="Sun Q."/>
            <person name="Mori K."/>
        </authorList>
    </citation>
    <scope>NUCLEOTIDE SEQUENCE [LARGE SCALE GENOMIC DNA]</scope>
    <source>
        <strain evidence="3 4">JCM 12763</strain>
    </source>
</reference>
<evidence type="ECO:0000313" key="3">
    <source>
        <dbReference type="EMBL" id="MFB9731014.1"/>
    </source>
</evidence>
<accession>A0ABV5UZN6</accession>
<feature type="transmembrane region" description="Helical" evidence="2">
    <location>
        <begin position="320"/>
        <end position="342"/>
    </location>
</feature>
<evidence type="ECO:0000313" key="4">
    <source>
        <dbReference type="Proteomes" id="UP001589613"/>
    </source>
</evidence>
<feature type="transmembrane region" description="Helical" evidence="2">
    <location>
        <begin position="102"/>
        <end position="123"/>
    </location>
</feature>
<proteinExistence type="predicted"/>
<dbReference type="EMBL" id="JBHMAX010000006">
    <property type="protein sequence ID" value="MFB9731014.1"/>
    <property type="molecule type" value="Genomic_DNA"/>
</dbReference>
<feature type="transmembrane region" description="Helical" evidence="2">
    <location>
        <begin position="478"/>
        <end position="500"/>
    </location>
</feature>
<feature type="transmembrane region" description="Helical" evidence="2">
    <location>
        <begin position="216"/>
        <end position="241"/>
    </location>
</feature>
<protein>
    <submittedName>
        <fullName evidence="3">ABC transporter permease</fullName>
    </submittedName>
</protein>
<feature type="compositionally biased region" description="Basic and acidic residues" evidence="1">
    <location>
        <begin position="11"/>
        <end position="24"/>
    </location>
</feature>
<comment type="caution">
    <text evidence="3">The sequence shown here is derived from an EMBL/GenBank/DDBJ whole genome shotgun (WGS) entry which is preliminary data.</text>
</comment>
<feature type="region of interest" description="Disordered" evidence="1">
    <location>
        <begin position="1"/>
        <end position="29"/>
    </location>
</feature>
<evidence type="ECO:0000256" key="1">
    <source>
        <dbReference type="SAM" id="MobiDB-lite"/>
    </source>
</evidence>
<feature type="compositionally biased region" description="Basic residues" evidence="1">
    <location>
        <begin position="1"/>
        <end position="10"/>
    </location>
</feature>
<keyword evidence="2" id="KW-0472">Membrane</keyword>
<feature type="transmembrane region" description="Helical" evidence="2">
    <location>
        <begin position="452"/>
        <end position="471"/>
    </location>
</feature>